<proteinExistence type="predicted"/>
<dbReference type="AlphaFoldDB" id="A0A2H4SPQ6"/>
<dbReference type="Proteomes" id="UP000323067">
    <property type="component" value="Chromosome v"/>
</dbReference>
<reference evidence="1 2" key="1">
    <citation type="journal article" date="2017" name="BMC Genomics">
        <title>Chromosome level assembly and secondary metabolite potential of the parasitic fungus Cordyceps militaris.</title>
        <authorList>
            <person name="Kramer G.J."/>
            <person name="Nodwell J.R."/>
        </authorList>
    </citation>
    <scope>NUCLEOTIDE SEQUENCE [LARGE SCALE GENOMIC DNA]</scope>
    <source>
        <strain evidence="1 2">ATCC 34164</strain>
    </source>
</reference>
<sequence length="134" mass="14257">MLAAYGHYKAVSSGAHDQNNRNSLLGYSLDTPSLGLTAIGFLAPDHLHDVAGQVKDHITQRNTGKLLMPGQFADSNTLLAVLSTIVLVETADLVQGDAIFPAVAAMPPCLTRRFASQPRANSQICPSPRFNTVS</sequence>
<evidence type="ECO:0000313" key="2">
    <source>
        <dbReference type="Proteomes" id="UP000323067"/>
    </source>
</evidence>
<evidence type="ECO:0000313" key="1">
    <source>
        <dbReference type="EMBL" id="ATY65087.1"/>
    </source>
</evidence>
<name>A0A2H4SPQ6_CORMI</name>
<organism evidence="1 2">
    <name type="scientific">Cordyceps militaris</name>
    <name type="common">Caterpillar fungus</name>
    <name type="synonym">Clavaria militaris</name>
    <dbReference type="NCBI Taxonomy" id="73501"/>
    <lineage>
        <taxon>Eukaryota</taxon>
        <taxon>Fungi</taxon>
        <taxon>Dikarya</taxon>
        <taxon>Ascomycota</taxon>
        <taxon>Pezizomycotina</taxon>
        <taxon>Sordariomycetes</taxon>
        <taxon>Hypocreomycetidae</taxon>
        <taxon>Hypocreales</taxon>
        <taxon>Cordycipitaceae</taxon>
        <taxon>Cordyceps</taxon>
    </lineage>
</organism>
<dbReference type="VEuPathDB" id="FungiDB:A9K55_004962"/>
<protein>
    <submittedName>
        <fullName evidence="1">Sec23 Sec24 family</fullName>
    </submittedName>
</protein>
<dbReference type="VEuPathDB" id="FungiDB:CCM_01370"/>
<dbReference type="EMBL" id="CP023325">
    <property type="protein sequence ID" value="ATY65087.1"/>
    <property type="molecule type" value="Genomic_DNA"/>
</dbReference>
<accession>A0A2H4SPQ6</accession>
<gene>
    <name evidence="1" type="ORF">A9K55_004962</name>
</gene>